<proteinExistence type="predicted"/>
<evidence type="ECO:0000256" key="1">
    <source>
        <dbReference type="SAM" id="MobiDB-lite"/>
    </source>
</evidence>
<evidence type="ECO:0000313" key="2">
    <source>
        <dbReference type="EMBL" id="MDT0460933.1"/>
    </source>
</evidence>
<name>A0ABU2TJ19_9ACTN</name>
<sequence>MPGLPGRVEEDGNLTGPGSCPQCRAELIDAGADLAVPKRRDTAGRRALEAVLRAGLTYHGGCCGTRPGYRPRTPREVRERLALAGRTGMPLMKAPATADPTHTDRYGTDARTPGHPWAPAHCAPGPPDS</sequence>
<dbReference type="Proteomes" id="UP001180551">
    <property type="component" value="Unassembled WGS sequence"/>
</dbReference>
<keyword evidence="3" id="KW-1185">Reference proteome</keyword>
<reference evidence="2" key="1">
    <citation type="submission" date="2024-05" db="EMBL/GenBank/DDBJ databases">
        <title>30 novel species of actinomycetes from the DSMZ collection.</title>
        <authorList>
            <person name="Nouioui I."/>
        </authorList>
    </citation>
    <scope>NUCLEOTIDE SEQUENCE</scope>
    <source>
        <strain evidence="2">DSM 41527</strain>
    </source>
</reference>
<dbReference type="RefSeq" id="WP_311627849.1">
    <property type="nucleotide sequence ID" value="NZ_JAVRFE010000082.1"/>
</dbReference>
<evidence type="ECO:0000313" key="3">
    <source>
        <dbReference type="Proteomes" id="UP001180551"/>
    </source>
</evidence>
<feature type="region of interest" description="Disordered" evidence="1">
    <location>
        <begin position="85"/>
        <end position="129"/>
    </location>
</feature>
<accession>A0ABU2TJ19</accession>
<dbReference type="EMBL" id="JAVRFE010000082">
    <property type="protein sequence ID" value="MDT0460933.1"/>
    <property type="molecule type" value="Genomic_DNA"/>
</dbReference>
<protein>
    <submittedName>
        <fullName evidence="2">Uncharacterized protein</fullName>
    </submittedName>
</protein>
<organism evidence="2 3">
    <name type="scientific">Streptomyces mooreae</name>
    <dbReference type="NCBI Taxonomy" id="3075523"/>
    <lineage>
        <taxon>Bacteria</taxon>
        <taxon>Bacillati</taxon>
        <taxon>Actinomycetota</taxon>
        <taxon>Actinomycetes</taxon>
        <taxon>Kitasatosporales</taxon>
        <taxon>Streptomycetaceae</taxon>
        <taxon>Streptomyces</taxon>
    </lineage>
</organism>
<comment type="caution">
    <text evidence="2">The sequence shown here is derived from an EMBL/GenBank/DDBJ whole genome shotgun (WGS) entry which is preliminary data.</text>
</comment>
<gene>
    <name evidence="2" type="ORF">RM550_35355</name>
</gene>